<dbReference type="RefSeq" id="WP_380672581.1">
    <property type="nucleotide sequence ID" value="NZ_JBHTCJ010000017.1"/>
</dbReference>
<dbReference type="Proteomes" id="UP001596504">
    <property type="component" value="Unassembled WGS sequence"/>
</dbReference>
<feature type="region of interest" description="Disordered" evidence="1">
    <location>
        <begin position="1"/>
        <end position="23"/>
    </location>
</feature>
<evidence type="ECO:0000313" key="2">
    <source>
        <dbReference type="EMBL" id="MFC7344622.1"/>
    </source>
</evidence>
<evidence type="ECO:0000313" key="3">
    <source>
        <dbReference type="Proteomes" id="UP001596504"/>
    </source>
</evidence>
<name>A0ABW2LQU5_9PSEU</name>
<sequence>METPPSSPEETHDTPTQDGSTAVHAVADDSPTSELIPYWVLACVDFAPPVSKKTGKPVDVTVALKVVMALLSARLRVSPEIEVELNRDRLAVVAGRANAKQVRPVLQWLESIGFLKVRSHYPEGRRGRMYDTFTVSTEPPQNYVGPRTYAEWIHTLLLDQADRPRSLFATPAKADAQNPRSGSRAATTALENQGTELYGRHDGGRPQNPRSGSRAATTALENQGTELYGRHDGGRPQNPRSGSRAATT</sequence>
<reference evidence="3" key="1">
    <citation type="journal article" date="2019" name="Int. J. Syst. Evol. Microbiol.">
        <title>The Global Catalogue of Microorganisms (GCM) 10K type strain sequencing project: providing services to taxonomists for standard genome sequencing and annotation.</title>
        <authorList>
            <consortium name="The Broad Institute Genomics Platform"/>
            <consortium name="The Broad Institute Genome Sequencing Center for Infectious Disease"/>
            <person name="Wu L."/>
            <person name="Ma J."/>
        </authorList>
    </citation>
    <scope>NUCLEOTIDE SEQUENCE [LARGE SCALE GENOMIC DNA]</scope>
    <source>
        <strain evidence="3">WLHS5</strain>
    </source>
</reference>
<comment type="caution">
    <text evidence="2">The sequence shown here is derived from an EMBL/GenBank/DDBJ whole genome shotgun (WGS) entry which is preliminary data.</text>
</comment>
<dbReference type="EMBL" id="JBHTCJ010000017">
    <property type="protein sequence ID" value="MFC7344622.1"/>
    <property type="molecule type" value="Genomic_DNA"/>
</dbReference>
<feature type="region of interest" description="Disordered" evidence="1">
    <location>
        <begin position="194"/>
        <end position="248"/>
    </location>
</feature>
<organism evidence="2 3">
    <name type="scientific">Saccharopolyspora griseoalba</name>
    <dbReference type="NCBI Taxonomy" id="1431848"/>
    <lineage>
        <taxon>Bacteria</taxon>
        <taxon>Bacillati</taxon>
        <taxon>Actinomycetota</taxon>
        <taxon>Actinomycetes</taxon>
        <taxon>Pseudonocardiales</taxon>
        <taxon>Pseudonocardiaceae</taxon>
        <taxon>Saccharopolyspora</taxon>
    </lineage>
</organism>
<protein>
    <submittedName>
        <fullName evidence="2">Uncharacterized protein</fullName>
    </submittedName>
</protein>
<feature type="non-terminal residue" evidence="2">
    <location>
        <position position="248"/>
    </location>
</feature>
<feature type="compositionally biased region" description="Polar residues" evidence="1">
    <location>
        <begin position="238"/>
        <end position="248"/>
    </location>
</feature>
<keyword evidence="3" id="KW-1185">Reference proteome</keyword>
<gene>
    <name evidence="2" type="ORF">ACFQRI_24710</name>
</gene>
<evidence type="ECO:0000256" key="1">
    <source>
        <dbReference type="SAM" id="MobiDB-lite"/>
    </source>
</evidence>
<feature type="compositionally biased region" description="Polar residues" evidence="1">
    <location>
        <begin position="208"/>
        <end position="225"/>
    </location>
</feature>
<accession>A0ABW2LQU5</accession>
<proteinExistence type="predicted"/>